<reference evidence="1 2" key="1">
    <citation type="submission" date="2016-01" db="EMBL/GenBank/DDBJ databases">
        <authorList>
            <person name="Oliw E.H."/>
        </authorList>
    </citation>
    <scope>NUCLEOTIDE SEQUENCE [LARGE SCALE GENOMIC DNA]</scope>
    <source>
        <strain evidence="1">LMG 27134</strain>
    </source>
</reference>
<dbReference type="EMBL" id="FCOK02000004">
    <property type="protein sequence ID" value="SAL18005.1"/>
    <property type="molecule type" value="Genomic_DNA"/>
</dbReference>
<gene>
    <name evidence="1" type="ORF">AWB69_01021</name>
</gene>
<accession>A0A158FE38</accession>
<evidence type="ECO:0000313" key="1">
    <source>
        <dbReference type="EMBL" id="SAL18005.1"/>
    </source>
</evidence>
<evidence type="ECO:0000313" key="2">
    <source>
        <dbReference type="Proteomes" id="UP000054683"/>
    </source>
</evidence>
<proteinExistence type="predicted"/>
<dbReference type="Proteomes" id="UP000054683">
    <property type="component" value="Unassembled WGS sequence"/>
</dbReference>
<organism evidence="1 2">
    <name type="scientific">Caballeronia udeis</name>
    <dbReference type="NCBI Taxonomy" id="1232866"/>
    <lineage>
        <taxon>Bacteria</taxon>
        <taxon>Pseudomonadati</taxon>
        <taxon>Pseudomonadota</taxon>
        <taxon>Betaproteobacteria</taxon>
        <taxon>Burkholderiales</taxon>
        <taxon>Burkholderiaceae</taxon>
        <taxon>Caballeronia</taxon>
    </lineage>
</organism>
<sequence length="38" mass="4237">MASMIKLVRKYDTKVVALAGHGALRYRRSRTVSVFAIA</sequence>
<protein>
    <submittedName>
        <fullName evidence="1">Uncharacterized protein</fullName>
    </submittedName>
</protein>
<dbReference type="AlphaFoldDB" id="A0A158FE38"/>
<name>A0A158FE38_9BURK</name>